<dbReference type="NCBIfam" id="TIGR00756">
    <property type="entry name" value="PPR"/>
    <property type="match status" value="2"/>
</dbReference>
<dbReference type="EnsemblPlants" id="Kaladp0039s0048.1.v1.1">
    <property type="protein sequence ID" value="Kaladp0039s0048.1.v1.1"/>
    <property type="gene ID" value="Kaladp0039s0048.v1.1"/>
</dbReference>
<dbReference type="PANTHER" id="PTHR45717">
    <property type="entry name" value="OS12G0527900 PROTEIN"/>
    <property type="match status" value="1"/>
</dbReference>
<dbReference type="Proteomes" id="UP000594263">
    <property type="component" value="Unplaced"/>
</dbReference>
<evidence type="ECO:0000256" key="4">
    <source>
        <dbReference type="SAM" id="MobiDB-lite"/>
    </source>
</evidence>
<dbReference type="InterPro" id="IPR002885">
    <property type="entry name" value="PPR_rpt"/>
</dbReference>
<dbReference type="Gramene" id="Kaladp0039s0048.1.v1.1">
    <property type="protein sequence ID" value="Kaladp0039s0048.1.v1.1"/>
    <property type="gene ID" value="Kaladp0039s0048.v1.1"/>
</dbReference>
<sequence>MLKLISSSSQSRRHFTRSIYSSLFTRRLQSQSAPSSPSNSERHETSRPLPSKSSSDYLFNRLREVKDPKRSVLPLLEQWAAEGRPLNHSSLANIVGTMKKLNRWNHALQISQWMTDRRFFVLTPKDVGERLELLARVHGVEHAEKYFNNLADSLKTYYAYGAMLKTYVQQKDVEKAEGLVQKMKELGMTNHSFSYNHMILLYTRFNMLDKVDQLVEEMEANGIPQDIFTKTNLLSAYGVSDIRKMEELLNDIKENQNLATKWQFYSIAAKFYIKAGAVDKAFEMLKEVEGKISPRGNRFAAQHLLTYYAEAGSKDDVYRVWNQNKPSDRKLNEFVSCMISSLSKLDDIEGAEEIFKEWESKCDSYDFRVVNKLVDAYCKKDLVDKARSLVEEKVAEGKETYASTWYILAIGYIKQRRMPEATGMLKKALNMGRQGWRPRSLSDVDACLDYLEEHADVEGLEEIIGLLRASGLLTLGTYHRLLRASIAAGKCLPSILAQMESDGFHIDEETQKILDTKN</sequence>
<proteinExistence type="inferred from homology"/>
<feature type="compositionally biased region" description="Low complexity" evidence="4">
    <location>
        <begin position="29"/>
        <end position="39"/>
    </location>
</feature>
<dbReference type="PANTHER" id="PTHR45717:SF6">
    <property type="entry name" value="PENTACOTRIPEPTIDE-REPEAT REGION OF PRORP DOMAIN-CONTAINING PROTEIN"/>
    <property type="match status" value="1"/>
</dbReference>
<dbReference type="AlphaFoldDB" id="A0A7N0TIT2"/>
<keyword evidence="6" id="KW-1185">Reference proteome</keyword>
<dbReference type="SUPFAM" id="SSF48452">
    <property type="entry name" value="TPR-like"/>
    <property type="match status" value="1"/>
</dbReference>
<dbReference type="Gene3D" id="1.25.40.10">
    <property type="entry name" value="Tetratricopeptide repeat domain"/>
    <property type="match status" value="2"/>
</dbReference>
<accession>A0A7N0TIT2</accession>
<evidence type="ECO:0000313" key="5">
    <source>
        <dbReference type="EnsemblPlants" id="Kaladp0039s0048.1.v1.1"/>
    </source>
</evidence>
<evidence type="ECO:0000313" key="6">
    <source>
        <dbReference type="Proteomes" id="UP000594263"/>
    </source>
</evidence>
<organism evidence="5 6">
    <name type="scientific">Kalanchoe fedtschenkoi</name>
    <name type="common">Lavender scallops</name>
    <name type="synonym">South American air plant</name>
    <dbReference type="NCBI Taxonomy" id="63787"/>
    <lineage>
        <taxon>Eukaryota</taxon>
        <taxon>Viridiplantae</taxon>
        <taxon>Streptophyta</taxon>
        <taxon>Embryophyta</taxon>
        <taxon>Tracheophyta</taxon>
        <taxon>Spermatophyta</taxon>
        <taxon>Magnoliopsida</taxon>
        <taxon>eudicotyledons</taxon>
        <taxon>Gunneridae</taxon>
        <taxon>Pentapetalae</taxon>
        <taxon>Saxifragales</taxon>
        <taxon>Crassulaceae</taxon>
        <taxon>Kalanchoe</taxon>
    </lineage>
</organism>
<protein>
    <recommendedName>
        <fullName evidence="7">Pentatricopeptide repeat-containing protein</fullName>
    </recommendedName>
</protein>
<dbReference type="GO" id="GO:0003729">
    <property type="term" value="F:mRNA binding"/>
    <property type="evidence" value="ECO:0007669"/>
    <property type="project" value="UniProtKB-ARBA"/>
</dbReference>
<comment type="similarity">
    <text evidence="1">Belongs to the PPR family. P subfamily.</text>
</comment>
<name>A0A7N0TIT2_KALFE</name>
<dbReference type="Pfam" id="PF01535">
    <property type="entry name" value="PPR"/>
    <property type="match status" value="4"/>
</dbReference>
<feature type="repeat" description="PPR" evidence="3">
    <location>
        <begin position="191"/>
        <end position="225"/>
    </location>
</feature>
<reference evidence="5" key="1">
    <citation type="submission" date="2021-01" db="UniProtKB">
        <authorList>
            <consortium name="EnsemblPlants"/>
        </authorList>
    </citation>
    <scope>IDENTIFICATION</scope>
</reference>
<feature type="repeat" description="PPR" evidence="3">
    <location>
        <begin position="156"/>
        <end position="190"/>
    </location>
</feature>
<evidence type="ECO:0000256" key="3">
    <source>
        <dbReference type="PROSITE-ProRule" id="PRU00708"/>
    </source>
</evidence>
<evidence type="ECO:0008006" key="7">
    <source>
        <dbReference type="Google" id="ProtNLM"/>
    </source>
</evidence>
<keyword evidence="2" id="KW-0677">Repeat</keyword>
<dbReference type="InterPro" id="IPR011990">
    <property type="entry name" value="TPR-like_helical_dom_sf"/>
</dbReference>
<evidence type="ECO:0000256" key="1">
    <source>
        <dbReference type="ARBA" id="ARBA00007626"/>
    </source>
</evidence>
<dbReference type="GO" id="GO:0005739">
    <property type="term" value="C:mitochondrion"/>
    <property type="evidence" value="ECO:0007669"/>
    <property type="project" value="TreeGrafter"/>
</dbReference>
<evidence type="ECO:0000256" key="2">
    <source>
        <dbReference type="ARBA" id="ARBA00022737"/>
    </source>
</evidence>
<feature type="region of interest" description="Disordered" evidence="4">
    <location>
        <begin position="26"/>
        <end position="55"/>
    </location>
</feature>
<dbReference type="OMA" id="NSERHET"/>
<dbReference type="PROSITE" id="PS51375">
    <property type="entry name" value="PPR"/>
    <property type="match status" value="2"/>
</dbReference>